<feature type="non-terminal residue" evidence="1">
    <location>
        <position position="1"/>
    </location>
</feature>
<evidence type="ECO:0000313" key="1">
    <source>
        <dbReference type="EMBL" id="CAN0554045.1"/>
    </source>
</evidence>
<evidence type="ECO:0000313" key="2">
    <source>
        <dbReference type="Proteomes" id="UP001162501"/>
    </source>
</evidence>
<dbReference type="EMBL" id="OX596091">
    <property type="protein sequence ID" value="CAN0554045.1"/>
    <property type="molecule type" value="Genomic_DNA"/>
</dbReference>
<gene>
    <name evidence="1" type="ORF">MRATA1EN22A_LOCUS26629</name>
</gene>
<dbReference type="Proteomes" id="UP001162501">
    <property type="component" value="Chromosome 7"/>
</dbReference>
<feature type="non-terminal residue" evidence="1">
    <location>
        <position position="87"/>
    </location>
</feature>
<protein>
    <submittedName>
        <fullName evidence="1">Uncharacterized protein</fullName>
    </submittedName>
</protein>
<proteinExistence type="predicted"/>
<sequence length="87" mass="9000">QLTAPTPASSSSSCSPTTTGTPAFQPQHPIFPPVPGAVPILPTALPSLLCGSVCPRYRLDPVRLTAAALSEGSEFRAGKVFIRSEVP</sequence>
<reference evidence="1" key="2">
    <citation type="submission" date="2025-03" db="EMBL/GenBank/DDBJ databases">
        <authorList>
            <consortium name="ELIXIR-Norway"/>
            <consortium name="Elixir Norway"/>
        </authorList>
    </citation>
    <scope>NUCLEOTIDE SEQUENCE</scope>
</reference>
<organism evidence="1 2">
    <name type="scientific">Rangifer tarandus platyrhynchus</name>
    <name type="common">Svalbard reindeer</name>
    <dbReference type="NCBI Taxonomy" id="3082113"/>
    <lineage>
        <taxon>Eukaryota</taxon>
        <taxon>Metazoa</taxon>
        <taxon>Chordata</taxon>
        <taxon>Craniata</taxon>
        <taxon>Vertebrata</taxon>
        <taxon>Euteleostomi</taxon>
        <taxon>Mammalia</taxon>
        <taxon>Eutheria</taxon>
        <taxon>Laurasiatheria</taxon>
        <taxon>Artiodactyla</taxon>
        <taxon>Ruminantia</taxon>
        <taxon>Pecora</taxon>
        <taxon>Cervidae</taxon>
        <taxon>Odocoileinae</taxon>
        <taxon>Rangifer</taxon>
    </lineage>
</organism>
<reference evidence="1" key="1">
    <citation type="submission" date="2023-05" db="EMBL/GenBank/DDBJ databases">
        <authorList>
            <consortium name="ELIXIR-Norway"/>
        </authorList>
    </citation>
    <scope>NUCLEOTIDE SEQUENCE</scope>
</reference>
<accession>A0AC60A3Z8</accession>
<name>A0AC60A3Z8_RANTA</name>